<dbReference type="STRING" id="93625.A0A409XJU2"/>
<dbReference type="InParanoid" id="A0A409XJU2"/>
<keyword evidence="3" id="KW-1185">Reference proteome</keyword>
<dbReference type="PANTHER" id="PTHR28047">
    <property type="entry name" value="PROTEIN DCG1"/>
    <property type="match status" value="1"/>
</dbReference>
<evidence type="ECO:0000256" key="1">
    <source>
        <dbReference type="ARBA" id="ARBA00038414"/>
    </source>
</evidence>
<evidence type="ECO:0000313" key="3">
    <source>
        <dbReference type="Proteomes" id="UP000283269"/>
    </source>
</evidence>
<proteinExistence type="inferred from homology"/>
<dbReference type="Gene3D" id="3.40.50.12500">
    <property type="match status" value="1"/>
</dbReference>
<dbReference type="EMBL" id="NHYD01001492">
    <property type="protein sequence ID" value="PPQ91020.1"/>
    <property type="molecule type" value="Genomic_DNA"/>
</dbReference>
<comment type="similarity">
    <text evidence="1">Belongs to the HyuE racemase family.</text>
</comment>
<dbReference type="InterPro" id="IPR015942">
    <property type="entry name" value="Asp/Glu/hydantoin_racemase"/>
</dbReference>
<name>A0A409XJU2_PSICY</name>
<evidence type="ECO:0008006" key="4">
    <source>
        <dbReference type="Google" id="ProtNLM"/>
    </source>
</evidence>
<gene>
    <name evidence="2" type="ORF">CVT25_013945</name>
</gene>
<organism evidence="2 3">
    <name type="scientific">Psilocybe cyanescens</name>
    <dbReference type="NCBI Taxonomy" id="93625"/>
    <lineage>
        <taxon>Eukaryota</taxon>
        <taxon>Fungi</taxon>
        <taxon>Dikarya</taxon>
        <taxon>Basidiomycota</taxon>
        <taxon>Agaricomycotina</taxon>
        <taxon>Agaricomycetes</taxon>
        <taxon>Agaricomycetidae</taxon>
        <taxon>Agaricales</taxon>
        <taxon>Agaricineae</taxon>
        <taxon>Strophariaceae</taxon>
        <taxon>Psilocybe</taxon>
    </lineage>
</organism>
<dbReference type="OrthoDB" id="412018at2759"/>
<dbReference type="InterPro" id="IPR053714">
    <property type="entry name" value="Iso_Racemase_Enz_sf"/>
</dbReference>
<evidence type="ECO:0000313" key="2">
    <source>
        <dbReference type="EMBL" id="PPQ91020.1"/>
    </source>
</evidence>
<dbReference type="Proteomes" id="UP000283269">
    <property type="component" value="Unassembled WGS sequence"/>
</dbReference>
<protein>
    <recommendedName>
        <fullName evidence="4">Asp/Glu/hydantoin racemase</fullName>
    </recommendedName>
</protein>
<dbReference type="Pfam" id="PF01177">
    <property type="entry name" value="Asp_Glu_race"/>
    <property type="match status" value="1"/>
</dbReference>
<accession>A0A409XJU2</accession>
<reference evidence="2 3" key="1">
    <citation type="journal article" date="2018" name="Evol. Lett.">
        <title>Horizontal gene cluster transfer increased hallucinogenic mushroom diversity.</title>
        <authorList>
            <person name="Reynolds H.T."/>
            <person name="Vijayakumar V."/>
            <person name="Gluck-Thaler E."/>
            <person name="Korotkin H.B."/>
            <person name="Matheny P.B."/>
            <person name="Slot J.C."/>
        </authorList>
    </citation>
    <scope>NUCLEOTIDE SEQUENCE [LARGE SCALE GENOMIC DNA]</scope>
    <source>
        <strain evidence="2 3">2631</strain>
    </source>
</reference>
<dbReference type="InterPro" id="IPR052186">
    <property type="entry name" value="Hydantoin_racemase-like"/>
</dbReference>
<comment type="caution">
    <text evidence="2">The sequence shown here is derived from an EMBL/GenBank/DDBJ whole genome shotgun (WGS) entry which is preliminary data.</text>
</comment>
<dbReference type="FunCoup" id="A0A409XJU2">
    <property type="interactions" value="5"/>
</dbReference>
<sequence>MSTIATISLLVINPNSSGSVTAGLREVMVPPPGVHLQFYTGPSNAPPSINDTTTGVLSGAACFADIQEKNLIDKHDGFLVCCFSDHPLTHLLRENTRKPAINILEAAISQSLLIGQRFGIITTGTGYKYIYYADVRNFIGATSERFAGLVTTGLGVVELREGDRQHIETKVKEGSVRIAEKGADVIILGCAGMAGMEEWVEQGVVEAGMGPIRVVDGAKAGVQILAGLARLAA</sequence>
<dbReference type="PANTHER" id="PTHR28047:SF5">
    <property type="entry name" value="PROTEIN DCG1"/>
    <property type="match status" value="1"/>
</dbReference>
<dbReference type="AlphaFoldDB" id="A0A409XJU2"/>
<dbReference type="GO" id="GO:0047661">
    <property type="term" value="F:amino-acid racemase activity"/>
    <property type="evidence" value="ECO:0007669"/>
    <property type="project" value="InterPro"/>
</dbReference>